<evidence type="ECO:0000313" key="3">
    <source>
        <dbReference type="EMBL" id="KAE8235555.1"/>
    </source>
</evidence>
<dbReference type="EMBL" id="LWDF02002702">
    <property type="protein sequence ID" value="KAE8235555.1"/>
    <property type="molecule type" value="Genomic_DNA"/>
</dbReference>
<gene>
    <name evidence="3" type="ORF">A4X13_0g9454</name>
</gene>
<accession>A0A8T8S9G2</accession>
<dbReference type="Proteomes" id="UP000077521">
    <property type="component" value="Unassembled WGS sequence"/>
</dbReference>
<feature type="domain" description="Nicotinate/nicotinamide phosphoribosyltransferase" evidence="2">
    <location>
        <begin position="3"/>
        <end position="31"/>
    </location>
</feature>
<evidence type="ECO:0000259" key="2">
    <source>
        <dbReference type="Pfam" id="PF04095"/>
    </source>
</evidence>
<reference evidence="3" key="1">
    <citation type="submission" date="2016-04" db="EMBL/GenBank/DDBJ databases">
        <authorList>
            <person name="Nguyen H.D."/>
            <person name="Samba Siva P."/>
            <person name="Cullis J."/>
            <person name="Levesque C.A."/>
            <person name="Hambleton S."/>
        </authorList>
    </citation>
    <scope>NUCLEOTIDE SEQUENCE</scope>
    <source>
        <strain evidence="3">DAOMC 236416</strain>
    </source>
</reference>
<dbReference type="InterPro" id="IPR041525">
    <property type="entry name" value="N/Namide_PRibTrfase"/>
</dbReference>
<name>A0A8T8S9G2_9BASI</name>
<comment type="caution">
    <text evidence="3">The sequence shown here is derived from an EMBL/GenBank/DDBJ whole genome shotgun (WGS) entry which is preliminary data.</text>
</comment>
<dbReference type="AlphaFoldDB" id="A0A8T8S9G2"/>
<proteinExistence type="predicted"/>
<protein>
    <recommendedName>
        <fullName evidence="2">Nicotinate/nicotinamide phosphoribosyltransferase domain-containing protein</fullName>
    </recommendedName>
</protein>
<sequence length="108" mass="11698">SAGVDPSTKVIIYSDGLDVEKCIDLAKFSKELTVGLPLSQKVLSGKIVSRAESKMKRSILQHRSSVASLPPLDALAPLSRVALCPSSHIRHPRCLDPIFGRSHQARGR</sequence>
<evidence type="ECO:0000256" key="1">
    <source>
        <dbReference type="ARBA" id="ARBA00004790"/>
    </source>
</evidence>
<dbReference type="Pfam" id="PF04095">
    <property type="entry name" value="NAPRTase"/>
    <property type="match status" value="1"/>
</dbReference>
<reference evidence="3" key="2">
    <citation type="journal article" date="2019" name="IMA Fungus">
        <title>Genome sequencing and comparison of five Tilletia species to identify candidate genes for the detection of regulated species infecting wheat.</title>
        <authorList>
            <person name="Nguyen H.D.T."/>
            <person name="Sultana T."/>
            <person name="Kesanakurti P."/>
            <person name="Hambleton S."/>
        </authorList>
    </citation>
    <scope>NUCLEOTIDE SEQUENCE</scope>
    <source>
        <strain evidence="3">DAOMC 236416</strain>
    </source>
</reference>
<feature type="non-terminal residue" evidence="3">
    <location>
        <position position="108"/>
    </location>
</feature>
<keyword evidence="4" id="KW-1185">Reference proteome</keyword>
<organism evidence="3 4">
    <name type="scientific">Tilletia indica</name>
    <dbReference type="NCBI Taxonomy" id="43049"/>
    <lineage>
        <taxon>Eukaryota</taxon>
        <taxon>Fungi</taxon>
        <taxon>Dikarya</taxon>
        <taxon>Basidiomycota</taxon>
        <taxon>Ustilaginomycotina</taxon>
        <taxon>Exobasidiomycetes</taxon>
        <taxon>Tilletiales</taxon>
        <taxon>Tilletiaceae</taxon>
        <taxon>Tilletia</taxon>
    </lineage>
</organism>
<dbReference type="Gene3D" id="3.20.140.10">
    <property type="entry name" value="nicotinate phosphoribosyltransferase"/>
    <property type="match status" value="1"/>
</dbReference>
<comment type="pathway">
    <text evidence="1">Cofactor biosynthesis; NAD(+) biosynthesis.</text>
</comment>
<evidence type="ECO:0000313" key="4">
    <source>
        <dbReference type="Proteomes" id="UP000077521"/>
    </source>
</evidence>